<protein>
    <submittedName>
        <fullName evidence="1">Uncharacterized protein</fullName>
    </submittedName>
</protein>
<proteinExistence type="predicted"/>
<sequence>MASNVPCQQTFSQLQLQSLCSLMLFTVHQYIKLLLKTGDIEIIRFNPIPECLCVCVCVHVYTHAYMHTHIDTHTNMCTNTYTSTHTQTFIHTSHLHVFIFTDYKQWFR</sequence>
<dbReference type="AlphaFoldDB" id="A0AA36FDD7"/>
<evidence type="ECO:0000313" key="2">
    <source>
        <dbReference type="Proteomes" id="UP001162480"/>
    </source>
</evidence>
<reference evidence="1" key="1">
    <citation type="submission" date="2023-08" db="EMBL/GenBank/DDBJ databases">
        <authorList>
            <person name="Alioto T."/>
            <person name="Alioto T."/>
            <person name="Gomez Garrido J."/>
        </authorList>
    </citation>
    <scope>NUCLEOTIDE SEQUENCE</scope>
</reference>
<evidence type="ECO:0000313" key="1">
    <source>
        <dbReference type="EMBL" id="CAI9733477.1"/>
    </source>
</evidence>
<keyword evidence="2" id="KW-1185">Reference proteome</keyword>
<gene>
    <name evidence="1" type="ORF">OCTVUL_1B017612</name>
</gene>
<dbReference type="Proteomes" id="UP001162480">
    <property type="component" value="Chromosome 14"/>
</dbReference>
<organism evidence="1 2">
    <name type="scientific">Octopus vulgaris</name>
    <name type="common">Common octopus</name>
    <dbReference type="NCBI Taxonomy" id="6645"/>
    <lineage>
        <taxon>Eukaryota</taxon>
        <taxon>Metazoa</taxon>
        <taxon>Spiralia</taxon>
        <taxon>Lophotrochozoa</taxon>
        <taxon>Mollusca</taxon>
        <taxon>Cephalopoda</taxon>
        <taxon>Coleoidea</taxon>
        <taxon>Octopodiformes</taxon>
        <taxon>Octopoda</taxon>
        <taxon>Incirrata</taxon>
        <taxon>Octopodidae</taxon>
        <taxon>Octopus</taxon>
    </lineage>
</organism>
<accession>A0AA36FDD7</accession>
<name>A0AA36FDD7_OCTVU</name>
<dbReference type="EMBL" id="OX597827">
    <property type="protein sequence ID" value="CAI9733477.1"/>
    <property type="molecule type" value="Genomic_DNA"/>
</dbReference>